<proteinExistence type="predicted"/>
<dbReference type="AlphaFoldDB" id="A0A2W7QBA6"/>
<dbReference type="Proteomes" id="UP000249364">
    <property type="component" value="Unassembled WGS sequence"/>
</dbReference>
<keyword evidence="3" id="KW-1185">Reference proteome</keyword>
<reference evidence="2 3" key="1">
    <citation type="submission" date="2018-06" db="EMBL/GenBank/DDBJ databases">
        <title>Genomic Encyclopedia of Archaeal and Bacterial Type Strains, Phase II (KMG-II): from individual species to whole genera.</title>
        <authorList>
            <person name="Goeker M."/>
        </authorList>
    </citation>
    <scope>NUCLEOTIDE SEQUENCE [LARGE SCALE GENOMIC DNA]</scope>
    <source>
        <strain evidence="2 3">DSM 13087</strain>
    </source>
</reference>
<protein>
    <submittedName>
        <fullName evidence="2">Transposase-like protein DUF772</fullName>
    </submittedName>
</protein>
<dbReference type="InterPro" id="IPR008490">
    <property type="entry name" value="Transposase_InsH_N"/>
</dbReference>
<dbReference type="Pfam" id="PF05598">
    <property type="entry name" value="DUF772"/>
    <property type="match status" value="1"/>
</dbReference>
<dbReference type="STRING" id="121821.GCA_001870675_01578"/>
<feature type="non-terminal residue" evidence="2">
    <location>
        <position position="41"/>
    </location>
</feature>
<accession>A0A2W7QBA6</accession>
<name>A0A2W7QBA6_9RHOB</name>
<feature type="domain" description="Transposase InsH N-terminal" evidence="1">
    <location>
        <begin position="12"/>
        <end position="40"/>
    </location>
</feature>
<evidence type="ECO:0000259" key="1">
    <source>
        <dbReference type="Pfam" id="PF05598"/>
    </source>
</evidence>
<evidence type="ECO:0000313" key="3">
    <source>
        <dbReference type="Proteomes" id="UP000249364"/>
    </source>
</evidence>
<comment type="caution">
    <text evidence="2">The sequence shown here is derived from an EMBL/GenBank/DDBJ whole genome shotgun (WGS) entry which is preliminary data.</text>
</comment>
<gene>
    <name evidence="2" type="ORF">LY56_03596</name>
</gene>
<dbReference type="EMBL" id="QKZQ01000056">
    <property type="protein sequence ID" value="PZX35795.1"/>
    <property type="molecule type" value="Genomic_DNA"/>
</dbReference>
<sequence>MPSGEGGNHPIYNLMFRWFVGLGIDDPVWVPTVFTKNRDRL</sequence>
<evidence type="ECO:0000313" key="2">
    <source>
        <dbReference type="EMBL" id="PZX35795.1"/>
    </source>
</evidence>
<organism evidence="2 3">
    <name type="scientific">Roseinatronobacter thiooxidans</name>
    <dbReference type="NCBI Taxonomy" id="121821"/>
    <lineage>
        <taxon>Bacteria</taxon>
        <taxon>Pseudomonadati</taxon>
        <taxon>Pseudomonadota</taxon>
        <taxon>Alphaproteobacteria</taxon>
        <taxon>Rhodobacterales</taxon>
        <taxon>Paracoccaceae</taxon>
        <taxon>Roseinatronobacter</taxon>
    </lineage>
</organism>